<proteinExistence type="predicted"/>
<dbReference type="AlphaFoldDB" id="A0A4P8WM81"/>
<dbReference type="OrthoDB" id="275823at2157"/>
<dbReference type="EMBL" id="CP040331">
    <property type="protein sequence ID" value="QCS44669.1"/>
    <property type="molecule type" value="Genomic_DNA"/>
</dbReference>
<dbReference type="KEGG" id="nvr:FEJ81_20405"/>
<geneLocation type="plasmid" evidence="2">
    <name>pnve500</name>
</geneLocation>
<dbReference type="RefSeq" id="WP_138247069.1">
    <property type="nucleotide sequence ID" value="NZ_CP040331.1"/>
</dbReference>
<dbReference type="Proteomes" id="UP000302218">
    <property type="component" value="Plasmid pNVE500"/>
</dbReference>
<organism evidence="1 2">
    <name type="scientific">Natrinema versiforme</name>
    <dbReference type="NCBI Taxonomy" id="88724"/>
    <lineage>
        <taxon>Archaea</taxon>
        <taxon>Methanobacteriati</taxon>
        <taxon>Methanobacteriota</taxon>
        <taxon>Stenosarchaea group</taxon>
        <taxon>Halobacteria</taxon>
        <taxon>Halobacteriales</taxon>
        <taxon>Natrialbaceae</taxon>
        <taxon>Natrinema</taxon>
    </lineage>
</organism>
<reference evidence="2" key="1">
    <citation type="submission" date="2019-05" db="EMBL/GenBank/DDBJ databases">
        <title>Genome sequence and methylation pattern of the halophilic Archaeon Natrinema versiforme BOL5-4.</title>
        <authorList>
            <person name="DasSarma P."/>
            <person name="Anton B.P."/>
            <person name="DasSarma S.L."/>
            <person name="Martinez F.L."/>
            <person name="Guzman D."/>
            <person name="Roberts R.J."/>
            <person name="DasSarma S."/>
        </authorList>
    </citation>
    <scope>NUCLEOTIDE SEQUENCE [LARGE SCALE GENOMIC DNA]</scope>
    <source>
        <strain evidence="2">BOL5-4</strain>
        <plasmid evidence="2">pnve500</plasmid>
    </source>
</reference>
<dbReference type="GeneID" id="40267689"/>
<protein>
    <submittedName>
        <fullName evidence="1">Uncharacterized protein</fullName>
    </submittedName>
</protein>
<accession>A0A4P8WM81</accession>
<sequence>MGTKRRSVIATLGSGLLICGGSSAVQATNSGDNDNNSIEDQLLNDIERSIGNIGNEFYNKKEAGPEDLASSVSKFDAEGEFDLEKFKKGAWDANRQTYRLQHIAELLNTDFGAKIPTSYIDDISVSAGKISSYLPLVAAGQNLIEAGKNYQKAKNKDNNVEEAEEELVISMLLFVCELCLLQSTATYRLSFSGTRYVANMGLVRFRAILGMRGYALILSEVHWAIRGKLAGVQSRIVEKSATIVAEHRSEVLAVDYISREDLIELANLNEDSLDYEFLNESVSNETQGGSAPPVVVPDQDTTPGFGFIATAVGALLAIKYFVSE</sequence>
<evidence type="ECO:0000313" key="2">
    <source>
        <dbReference type="Proteomes" id="UP000302218"/>
    </source>
</evidence>
<name>A0A4P8WM81_9EURY</name>
<evidence type="ECO:0000313" key="1">
    <source>
        <dbReference type="EMBL" id="QCS44669.1"/>
    </source>
</evidence>
<gene>
    <name evidence="1" type="ORF">FEJ81_20405</name>
</gene>
<keyword evidence="1" id="KW-0614">Plasmid</keyword>